<evidence type="ECO:0000256" key="17">
    <source>
        <dbReference type="ARBA" id="ARBA00030590"/>
    </source>
</evidence>
<dbReference type="InterPro" id="IPR003598">
    <property type="entry name" value="Ig_sub2"/>
</dbReference>
<name>A0A8T3E907_9TELE</name>
<keyword evidence="14" id="KW-1015">Disulfide bond</keyword>
<evidence type="ECO:0000256" key="14">
    <source>
        <dbReference type="ARBA" id="ARBA00023157"/>
    </source>
</evidence>
<feature type="transmembrane region" description="Helical" evidence="20">
    <location>
        <begin position="253"/>
        <end position="275"/>
    </location>
</feature>
<dbReference type="GO" id="GO:0090559">
    <property type="term" value="P:regulation of membrane permeability"/>
    <property type="evidence" value="ECO:0007669"/>
    <property type="project" value="TreeGrafter"/>
</dbReference>
<evidence type="ECO:0000256" key="11">
    <source>
        <dbReference type="ARBA" id="ARBA00022949"/>
    </source>
</evidence>
<keyword evidence="23" id="KW-1185">Reference proteome</keyword>
<evidence type="ECO:0000256" key="10">
    <source>
        <dbReference type="ARBA" id="ARBA00022737"/>
    </source>
</evidence>
<comment type="subunit">
    <text evidence="18">Interacts with the ninth PDZ domain of MPDZ. Interacts with the first PDZ domain of PARD3. The association between PARD3 and PARD6B probably disrupts this interaction. Interacts with ITGAL (via I-domain). Interacts with CD151.</text>
</comment>
<keyword evidence="7" id="KW-0597">Phosphoprotein</keyword>
<feature type="domain" description="Ig-like" evidence="21">
    <location>
        <begin position="146"/>
        <end position="244"/>
    </location>
</feature>
<dbReference type="GO" id="GO:0050892">
    <property type="term" value="P:intestinal absorption"/>
    <property type="evidence" value="ECO:0007669"/>
    <property type="project" value="TreeGrafter"/>
</dbReference>
<dbReference type="PANTHER" id="PTHR45113:SF1">
    <property type="entry name" value="JUNCTIONAL ADHESION MOLECULE A"/>
    <property type="match status" value="1"/>
</dbReference>
<keyword evidence="16" id="KW-0393">Immunoglobulin domain</keyword>
<dbReference type="Pfam" id="PF13927">
    <property type="entry name" value="Ig_3"/>
    <property type="match status" value="1"/>
</dbReference>
<keyword evidence="11" id="KW-0965">Cell junction</keyword>
<comment type="similarity">
    <text evidence="3">Belongs to the immunoglobulin superfamily.</text>
</comment>
<evidence type="ECO:0000256" key="4">
    <source>
        <dbReference type="ARBA" id="ARBA00016608"/>
    </source>
</evidence>
<dbReference type="InterPro" id="IPR013783">
    <property type="entry name" value="Ig-like_fold"/>
</dbReference>
<evidence type="ECO:0000256" key="19">
    <source>
        <dbReference type="SAM" id="MobiDB-lite"/>
    </source>
</evidence>
<dbReference type="InterPro" id="IPR003599">
    <property type="entry name" value="Ig_sub"/>
</dbReference>
<dbReference type="GO" id="GO:0007155">
    <property type="term" value="P:cell adhesion"/>
    <property type="evidence" value="ECO:0007669"/>
    <property type="project" value="InterPro"/>
</dbReference>
<dbReference type="Pfam" id="PF07686">
    <property type="entry name" value="V-set"/>
    <property type="match status" value="1"/>
</dbReference>
<evidence type="ECO:0000256" key="9">
    <source>
        <dbReference type="ARBA" id="ARBA00022729"/>
    </source>
</evidence>
<evidence type="ECO:0000256" key="13">
    <source>
        <dbReference type="ARBA" id="ARBA00023136"/>
    </source>
</evidence>
<dbReference type="AlphaFoldDB" id="A0A8T3E907"/>
<evidence type="ECO:0000256" key="12">
    <source>
        <dbReference type="ARBA" id="ARBA00022989"/>
    </source>
</evidence>
<dbReference type="InterPro" id="IPR013106">
    <property type="entry name" value="Ig_V-set"/>
</dbReference>
<dbReference type="InterPro" id="IPR042456">
    <property type="entry name" value="F11R"/>
</dbReference>
<gene>
    <name evidence="22" type="ORF">AGOR_G00025730</name>
</gene>
<evidence type="ECO:0000313" key="23">
    <source>
        <dbReference type="Proteomes" id="UP000829720"/>
    </source>
</evidence>
<feature type="domain" description="Ig-like" evidence="21">
    <location>
        <begin position="43"/>
        <end position="141"/>
    </location>
</feature>
<protein>
    <recommendedName>
        <fullName evidence="4">Junctional adhesion molecule A</fullName>
    </recommendedName>
    <alternativeName>
        <fullName evidence="17">Junctional adhesion molecule 1</fullName>
    </alternativeName>
</protein>
<organism evidence="22 23">
    <name type="scientific">Albula goreensis</name>
    <dbReference type="NCBI Taxonomy" id="1534307"/>
    <lineage>
        <taxon>Eukaryota</taxon>
        <taxon>Metazoa</taxon>
        <taxon>Chordata</taxon>
        <taxon>Craniata</taxon>
        <taxon>Vertebrata</taxon>
        <taxon>Euteleostomi</taxon>
        <taxon>Actinopterygii</taxon>
        <taxon>Neopterygii</taxon>
        <taxon>Teleostei</taxon>
        <taxon>Albuliformes</taxon>
        <taxon>Albulidae</taxon>
        <taxon>Albula</taxon>
    </lineage>
</organism>
<dbReference type="PANTHER" id="PTHR45113">
    <property type="entry name" value="JUNCTIONAL ADHESION MOLECULE A"/>
    <property type="match status" value="1"/>
</dbReference>
<evidence type="ECO:0000256" key="18">
    <source>
        <dbReference type="ARBA" id="ARBA00046718"/>
    </source>
</evidence>
<evidence type="ECO:0000256" key="2">
    <source>
        <dbReference type="ARBA" id="ARBA00004435"/>
    </source>
</evidence>
<dbReference type="GO" id="GO:0090557">
    <property type="term" value="P:establishment of endothelial intestinal barrier"/>
    <property type="evidence" value="ECO:0007669"/>
    <property type="project" value="TreeGrafter"/>
</dbReference>
<dbReference type="FunFam" id="2.60.40.10:FF:000342">
    <property type="entry name" value="Junctional adhesion molecule A"/>
    <property type="match status" value="1"/>
</dbReference>
<comment type="caution">
    <text evidence="22">The sequence shown here is derived from an EMBL/GenBank/DDBJ whole genome shotgun (WGS) entry which is preliminary data.</text>
</comment>
<comment type="subcellular location">
    <subcellularLocation>
        <location evidence="2">Cell junction</location>
        <location evidence="2">Tight junction</location>
    </subcellularLocation>
    <subcellularLocation>
        <location evidence="1">Cell membrane</location>
        <topology evidence="1">Single-pass type I membrane protein</topology>
    </subcellularLocation>
</comment>
<dbReference type="OrthoDB" id="10031887at2759"/>
<evidence type="ECO:0000256" key="20">
    <source>
        <dbReference type="SAM" id="Phobius"/>
    </source>
</evidence>
<keyword evidence="8 20" id="KW-0812">Transmembrane</keyword>
<evidence type="ECO:0000256" key="6">
    <source>
        <dbReference type="ARBA" id="ARBA00022475"/>
    </source>
</evidence>
<evidence type="ECO:0000256" key="1">
    <source>
        <dbReference type="ARBA" id="ARBA00004251"/>
    </source>
</evidence>
<dbReference type="SMART" id="SM00409">
    <property type="entry name" value="IG"/>
    <property type="match status" value="2"/>
</dbReference>
<evidence type="ECO:0000256" key="5">
    <source>
        <dbReference type="ARBA" id="ARBA00022427"/>
    </source>
</evidence>
<keyword evidence="9" id="KW-0732">Signal</keyword>
<sequence>MGQSSLSTGGIDTPKKTKDTSVTDDMFALAFVLFLQTTGTTAFKVSTTTPVVSVPENQGADLKCSYTADFGTPRVEWKFKNLQSSQTLVVFDGKPTANYKGRVELYKDGLRFNKVTREDNGEYTCEVSSSQNFGETNVKLVVQVPPSVPMCRIPTSVTTGRKTVLSCYDKDGSPPCAYKWFKNKEPLPEDPSKFSQYKNSTYTINSQTGDLVFPHISKMDAGEYYCSASNGIGSPKSCAPVRVAVNDVNTGGIVAGVIVALLALGLLAFGLWFAYRKGYFPKQDDSKPRVVYNQPSSDYADEDDGEFRQKSSFVV</sequence>
<evidence type="ECO:0000313" key="22">
    <source>
        <dbReference type="EMBL" id="KAI1903295.1"/>
    </source>
</evidence>
<dbReference type="SMART" id="SM00408">
    <property type="entry name" value="IGc2"/>
    <property type="match status" value="2"/>
</dbReference>
<evidence type="ECO:0000256" key="15">
    <source>
        <dbReference type="ARBA" id="ARBA00023180"/>
    </source>
</evidence>
<evidence type="ECO:0000256" key="3">
    <source>
        <dbReference type="ARBA" id="ARBA00008637"/>
    </source>
</evidence>
<dbReference type="InterPro" id="IPR007110">
    <property type="entry name" value="Ig-like_dom"/>
</dbReference>
<keyword evidence="10" id="KW-0677">Repeat</keyword>
<evidence type="ECO:0000259" key="21">
    <source>
        <dbReference type="PROSITE" id="PS50835"/>
    </source>
</evidence>
<keyword evidence="5" id="KW-0796">Tight junction</keyword>
<dbReference type="SUPFAM" id="SSF48726">
    <property type="entry name" value="Immunoglobulin"/>
    <property type="match status" value="2"/>
</dbReference>
<keyword evidence="6" id="KW-1003">Cell membrane</keyword>
<dbReference type="Gene3D" id="2.60.40.10">
    <property type="entry name" value="Immunoglobulins"/>
    <property type="match status" value="2"/>
</dbReference>
<evidence type="ECO:0000256" key="16">
    <source>
        <dbReference type="ARBA" id="ARBA00023319"/>
    </source>
</evidence>
<feature type="region of interest" description="Disordered" evidence="19">
    <location>
        <begin position="291"/>
        <end position="315"/>
    </location>
</feature>
<dbReference type="InterPro" id="IPR036179">
    <property type="entry name" value="Ig-like_dom_sf"/>
</dbReference>
<dbReference type="GO" id="GO:0005886">
    <property type="term" value="C:plasma membrane"/>
    <property type="evidence" value="ECO:0007669"/>
    <property type="project" value="UniProtKB-SubCell"/>
</dbReference>
<accession>A0A8T3E907</accession>
<evidence type="ECO:0000256" key="7">
    <source>
        <dbReference type="ARBA" id="ARBA00022553"/>
    </source>
</evidence>
<dbReference type="PROSITE" id="PS50835">
    <property type="entry name" value="IG_LIKE"/>
    <property type="match status" value="2"/>
</dbReference>
<keyword evidence="13 20" id="KW-0472">Membrane</keyword>
<proteinExistence type="inferred from homology"/>
<dbReference type="GO" id="GO:0005923">
    <property type="term" value="C:bicellular tight junction"/>
    <property type="evidence" value="ECO:0007669"/>
    <property type="project" value="UniProtKB-SubCell"/>
</dbReference>
<dbReference type="EMBL" id="JAERUA010000002">
    <property type="protein sequence ID" value="KAI1903295.1"/>
    <property type="molecule type" value="Genomic_DNA"/>
</dbReference>
<keyword evidence="12 20" id="KW-1133">Transmembrane helix</keyword>
<keyword evidence="15" id="KW-0325">Glycoprotein</keyword>
<reference evidence="22" key="1">
    <citation type="submission" date="2021-01" db="EMBL/GenBank/DDBJ databases">
        <authorList>
            <person name="Zahm M."/>
            <person name="Roques C."/>
            <person name="Cabau C."/>
            <person name="Klopp C."/>
            <person name="Donnadieu C."/>
            <person name="Jouanno E."/>
            <person name="Lampietro C."/>
            <person name="Louis A."/>
            <person name="Herpin A."/>
            <person name="Echchiki A."/>
            <person name="Berthelot C."/>
            <person name="Parey E."/>
            <person name="Roest-Crollius H."/>
            <person name="Braasch I."/>
            <person name="Postlethwait J."/>
            <person name="Bobe J."/>
            <person name="Montfort J."/>
            <person name="Bouchez O."/>
            <person name="Begum T."/>
            <person name="Mejri S."/>
            <person name="Adams A."/>
            <person name="Chen W.-J."/>
            <person name="Guiguen Y."/>
        </authorList>
    </citation>
    <scope>NUCLEOTIDE SEQUENCE</scope>
    <source>
        <tissue evidence="22">Blood</tissue>
    </source>
</reference>
<dbReference type="Proteomes" id="UP000829720">
    <property type="component" value="Unassembled WGS sequence"/>
</dbReference>
<evidence type="ECO:0000256" key="8">
    <source>
        <dbReference type="ARBA" id="ARBA00022692"/>
    </source>
</evidence>